<protein>
    <submittedName>
        <fullName evidence="2">Uncharacterized protein</fullName>
    </submittedName>
</protein>
<dbReference type="Proteomes" id="UP000266482">
    <property type="component" value="Unassembled WGS sequence"/>
</dbReference>
<dbReference type="EMBL" id="QXQA01000002">
    <property type="protein sequence ID" value="RIX59537.1"/>
    <property type="molecule type" value="Genomic_DNA"/>
</dbReference>
<accession>A0A3A1VG53</accession>
<sequence>MKKFIQLLSPIMFLAYLLLTRYVPMHDFVDGLLAGLSIGLSVLALILFAQGSAPKKRHTPTRLG</sequence>
<dbReference type="RefSeq" id="WP_119598368.1">
    <property type="nucleotide sequence ID" value="NZ_QXQA01000002.1"/>
</dbReference>
<gene>
    <name evidence="2" type="ORF">D3P08_05185</name>
</gene>
<dbReference type="OrthoDB" id="9949410at2"/>
<comment type="caution">
    <text evidence="2">The sequence shown here is derived from an EMBL/GenBank/DDBJ whole genome shotgun (WGS) entry which is preliminary data.</text>
</comment>
<keyword evidence="1" id="KW-0812">Transmembrane</keyword>
<keyword evidence="1" id="KW-1133">Transmembrane helix</keyword>
<name>A0A3A1VG53_9BACL</name>
<evidence type="ECO:0000313" key="3">
    <source>
        <dbReference type="Proteomes" id="UP000266482"/>
    </source>
</evidence>
<proteinExistence type="predicted"/>
<feature type="transmembrane region" description="Helical" evidence="1">
    <location>
        <begin position="31"/>
        <end position="49"/>
    </location>
</feature>
<organism evidence="2 3">
    <name type="scientific">Paenibacillus nanensis</name>
    <dbReference type="NCBI Taxonomy" id="393251"/>
    <lineage>
        <taxon>Bacteria</taxon>
        <taxon>Bacillati</taxon>
        <taxon>Bacillota</taxon>
        <taxon>Bacilli</taxon>
        <taxon>Bacillales</taxon>
        <taxon>Paenibacillaceae</taxon>
        <taxon>Paenibacillus</taxon>
    </lineage>
</organism>
<evidence type="ECO:0000313" key="2">
    <source>
        <dbReference type="EMBL" id="RIX59537.1"/>
    </source>
</evidence>
<keyword evidence="1" id="KW-0472">Membrane</keyword>
<reference evidence="2 3" key="1">
    <citation type="submission" date="2018-09" db="EMBL/GenBank/DDBJ databases">
        <title>Paenibacillus aracenensis nov. sp. isolated from a cave in southern Spain.</title>
        <authorList>
            <person name="Jurado V."/>
            <person name="Gutierrez-Patricio S."/>
            <person name="Gonzalez-Pimentel J.L."/>
            <person name="Miller A.Z."/>
            <person name="Laiz L."/>
            <person name="Saiz-Jimenez C."/>
        </authorList>
    </citation>
    <scope>NUCLEOTIDE SEQUENCE [LARGE SCALE GENOMIC DNA]</scope>
    <source>
        <strain evidence="2 3">DSM 22867</strain>
    </source>
</reference>
<feature type="transmembrane region" description="Helical" evidence="1">
    <location>
        <begin position="7"/>
        <end position="25"/>
    </location>
</feature>
<evidence type="ECO:0000256" key="1">
    <source>
        <dbReference type="SAM" id="Phobius"/>
    </source>
</evidence>
<dbReference type="AlphaFoldDB" id="A0A3A1VG53"/>
<keyword evidence="3" id="KW-1185">Reference proteome</keyword>